<name>A0A5A8C5D7_CAFRO</name>
<feature type="compositionally biased region" description="Acidic residues" evidence="3">
    <location>
        <begin position="1017"/>
        <end position="1034"/>
    </location>
</feature>
<dbReference type="GO" id="GO:0005730">
    <property type="term" value="C:nucleolus"/>
    <property type="evidence" value="ECO:0007669"/>
    <property type="project" value="InterPro"/>
</dbReference>
<sequence>MADASEAAGDRKPAGAASGMAPGSEADIFAALHSLSSASPDVRAAAGAAVVRIAASKQKEFDAFRRKAGGAPARAGDGHLAADTSYALRRLARGLASSHAAARQGFAAALVTLVGAVPSISAADVLRELKEATSVGSSADKTEERNAMFARIFGGAAVARAGLIEPAGNSREAGDIVKGWGEAAASRSWMRPAATEALALALDARQVSRKAFEGHVAAAVARAAGGAPSLMTADGVSLCLAVADFAAATGAPVPKAAQRVVDAMGLGHAIPARLAASLSSSSGDMSLADAVIDGPGADGKAAAADAGGAAAATNEDEEEEAAVAGADGEGSAWARQRDAEAASATGGGSWAPHSPELLRLAFGTTSAAFPELHPAIARTLALFARAGVLRSDATATPDAFAAGALIPGAAAVAATVASGAGSVAAGLLMPPREAASAAFERWWRACIDEGLLRGSTERRATGLLAAAAAVRACPASLLPVVLSRRMCALVTAALGRRGGETKSAAKLLTESILAAAQARADAGDDACAEGDTAGDFATAAVLALVTRGHGRFDGRTGTQTVRTLRALMGPSALSSHARALMVVLASPGATDGAGPRRAWAAESLAACAHAAGERCRALEAAASSGVFSDEQAAEHAACSAAAAEVVAFLTVHLRYSVGSGDDDAAGRLSAGTGISREALIACPPLDDEDRAGIRSRLLSLTGDLVAMRAGAGAATGNPDAVIVPAQCAVRWLGAATTAVVVAEAAVKEAAAAGDADDDEEEEDDDEAEEEEDDDASSDAGASAATGGVTRAWSENPTAGPLRDGAAAAAEALSRLSGLSSVALADRRVLAAGAAGLALAAMSLTVESDEEEAEDTLDACAGLCAAVRDLIDEPARRALAAEASEVEAGSAADGDEIGAARLAAKKVLAGRIALSGKAAQGGEGTATVGAAAWARLRSVLAVIIAEEDEDEEAEEARDAFAGLADNALALLAAAGPSTASCLCIALRGLAPAVTMGGVSILTAAIAGKSTVSPASRGDDDEDGEEEDDDADDDGESTSGSGSSSGDDDDDEDDDEAEEDDDDDDDDDDDEDDDAASGGGKRARSGGDDSAAKRVRTEDAITPEQAEAEMAATDKAVAAMIAARRSANSEAVALARAERLFRVRAVALLQAVAAGVAGSPLVGVVMRPLMMATRSAARSARAATRSNRDSGATADTRALGEKVAGVLRRTARTRTERVGSSAEAEGIASALMAAVRGAAAADDGEEEEEDEREEGGAAARPAAAAAAPAQLRFDVASSGKDVVTEAVRWLVQAAAQTAWEATTGQPSDPTAPAEAFACLSRAARALGRVRPRAAASGLLPAEEALLSRALACASGAYLGRKGCPLSGAFFTALLRACPEAFWLALPFATAAAASPALAPMPFRRAEAWQWTATLFRQSVAAFRAPVCLVELPALPGASAASGGSAAAAMQDEALDAMFDGAPAPSSSSSSSSSSSAAAAAASGGKGKKRSKAAAAAPVAAALPAAVTAALAAPSSTKPGLAAVADAVLRAAASTCAASAASAPGALPAKRLRDTLAAVRAVGRAAGRSKAADGSTFALADLPSAGAMAAAAHALAGASSGAVQAAARACVSLLGGAKQAAPAAKAKAKASAKAKAPSADKQEAGAAREAKAKAPSADKKASKKASKKAKKSA</sequence>
<accession>A0A5A8C5D7</accession>
<proteinExistence type="predicted"/>
<feature type="compositionally biased region" description="Acidic residues" evidence="3">
    <location>
        <begin position="754"/>
        <end position="776"/>
    </location>
</feature>
<keyword evidence="2" id="KW-0539">Nucleus</keyword>
<dbReference type="PANTHER" id="PTHR13213:SF2">
    <property type="entry name" value="MYB-BINDING PROTEIN 1A"/>
    <property type="match status" value="1"/>
</dbReference>
<dbReference type="PANTHER" id="PTHR13213">
    <property type="entry name" value="MYB-BINDING PROTEIN 1A FAMILY MEMBER"/>
    <property type="match status" value="1"/>
</dbReference>
<feature type="region of interest" description="Disordered" evidence="3">
    <location>
        <begin position="749"/>
        <end position="801"/>
    </location>
</feature>
<dbReference type="GO" id="GO:0006355">
    <property type="term" value="P:regulation of DNA-templated transcription"/>
    <property type="evidence" value="ECO:0007669"/>
    <property type="project" value="InterPro"/>
</dbReference>
<evidence type="ECO:0000256" key="3">
    <source>
        <dbReference type="SAM" id="MobiDB-lite"/>
    </source>
</evidence>
<comment type="subcellular location">
    <subcellularLocation>
        <location evidence="1">Nucleus</location>
    </subcellularLocation>
</comment>
<evidence type="ECO:0000256" key="1">
    <source>
        <dbReference type="ARBA" id="ARBA00004123"/>
    </source>
</evidence>
<evidence type="ECO:0000313" key="5">
    <source>
        <dbReference type="Proteomes" id="UP000323011"/>
    </source>
</evidence>
<feature type="compositionally biased region" description="Low complexity" evidence="3">
    <location>
        <begin position="322"/>
        <end position="332"/>
    </location>
</feature>
<reference evidence="4 5" key="1">
    <citation type="submission" date="2019-07" db="EMBL/GenBank/DDBJ databases">
        <title>Genomes of Cafeteria roenbergensis.</title>
        <authorList>
            <person name="Fischer M.G."/>
            <person name="Hackl T."/>
            <person name="Roman M."/>
        </authorList>
    </citation>
    <scope>NUCLEOTIDE SEQUENCE [LARGE SCALE GENOMIC DNA]</scope>
    <source>
        <strain evidence="4 5">BVI</strain>
    </source>
</reference>
<comment type="caution">
    <text evidence="4">The sequence shown here is derived from an EMBL/GenBank/DDBJ whole genome shotgun (WGS) entry which is preliminary data.</text>
</comment>
<feature type="region of interest" description="Disordered" evidence="3">
    <location>
        <begin position="1621"/>
        <end position="1670"/>
    </location>
</feature>
<feature type="compositionally biased region" description="Low complexity" evidence="3">
    <location>
        <begin position="777"/>
        <end position="788"/>
    </location>
</feature>
<dbReference type="EMBL" id="VLTN01000055">
    <property type="protein sequence ID" value="KAA0148262.1"/>
    <property type="molecule type" value="Genomic_DNA"/>
</dbReference>
<feature type="compositionally biased region" description="Acidic residues" evidence="3">
    <location>
        <begin position="1240"/>
        <end position="1251"/>
    </location>
</feature>
<organism evidence="4 5">
    <name type="scientific">Cafeteria roenbergensis</name>
    <name type="common">Marine flagellate</name>
    <dbReference type="NCBI Taxonomy" id="33653"/>
    <lineage>
        <taxon>Eukaryota</taxon>
        <taxon>Sar</taxon>
        <taxon>Stramenopiles</taxon>
        <taxon>Bigyra</taxon>
        <taxon>Opalozoa</taxon>
        <taxon>Bicosoecida</taxon>
        <taxon>Cafeteriaceae</taxon>
        <taxon>Cafeteria</taxon>
    </lineage>
</organism>
<dbReference type="Proteomes" id="UP000323011">
    <property type="component" value="Unassembled WGS sequence"/>
</dbReference>
<keyword evidence="5" id="KW-1185">Reference proteome</keyword>
<feature type="region of interest" description="Disordered" evidence="3">
    <location>
        <begin position="1008"/>
        <end position="1103"/>
    </location>
</feature>
<feature type="compositionally biased region" description="Basic and acidic residues" evidence="3">
    <location>
        <begin position="1083"/>
        <end position="1097"/>
    </location>
</feature>
<feature type="compositionally biased region" description="Basic residues" evidence="3">
    <location>
        <begin position="1658"/>
        <end position="1670"/>
    </location>
</feature>
<dbReference type="Pfam" id="PF04931">
    <property type="entry name" value="DNA_pol_phi"/>
    <property type="match status" value="3"/>
</dbReference>
<feature type="region of interest" description="Disordered" evidence="3">
    <location>
        <begin position="308"/>
        <end position="350"/>
    </location>
</feature>
<evidence type="ECO:0000313" key="4">
    <source>
        <dbReference type="EMBL" id="KAA0148262.1"/>
    </source>
</evidence>
<feature type="region of interest" description="Disordered" evidence="3">
    <location>
        <begin position="1"/>
        <end position="21"/>
    </location>
</feature>
<evidence type="ECO:0000256" key="2">
    <source>
        <dbReference type="ARBA" id="ARBA00023242"/>
    </source>
</evidence>
<protein>
    <submittedName>
        <fullName evidence="4">Uncharacterized protein</fullName>
    </submittedName>
</protein>
<dbReference type="InterPro" id="IPR007015">
    <property type="entry name" value="DNA_pol_V/MYBBP1A"/>
</dbReference>
<feature type="region of interest" description="Disordered" evidence="3">
    <location>
        <begin position="1236"/>
        <end position="1261"/>
    </location>
</feature>
<dbReference type="GO" id="GO:0003677">
    <property type="term" value="F:DNA binding"/>
    <property type="evidence" value="ECO:0007669"/>
    <property type="project" value="InterPro"/>
</dbReference>
<gene>
    <name evidence="4" type="ORF">FNF29_06798</name>
</gene>
<feature type="compositionally biased region" description="Acidic residues" evidence="3">
    <location>
        <begin position="1044"/>
        <end position="1073"/>
    </location>
</feature>
<feature type="compositionally biased region" description="Basic and acidic residues" evidence="3">
    <location>
        <begin position="1635"/>
        <end position="1657"/>
    </location>
</feature>